<name>A0AAV5DJ34_ELECO</name>
<dbReference type="PANTHER" id="PTHR33739">
    <property type="entry name" value="OS07G0681500 PROTEIN"/>
    <property type="match status" value="1"/>
</dbReference>
<dbReference type="EMBL" id="BQKI01000018">
    <property type="protein sequence ID" value="GJN10659.1"/>
    <property type="molecule type" value="Genomic_DNA"/>
</dbReference>
<reference evidence="1" key="2">
    <citation type="submission" date="2021-12" db="EMBL/GenBank/DDBJ databases">
        <title>Resequencing data analysis of finger millet.</title>
        <authorList>
            <person name="Hatakeyama M."/>
            <person name="Aluri S."/>
            <person name="Balachadran M.T."/>
            <person name="Sivarajan S.R."/>
            <person name="Poveda L."/>
            <person name="Shimizu-Inatsugi R."/>
            <person name="Schlapbach R."/>
            <person name="Sreeman S.M."/>
            <person name="Shimizu K.K."/>
        </authorList>
    </citation>
    <scope>NUCLEOTIDE SEQUENCE</scope>
</reference>
<dbReference type="InterPro" id="IPR039638">
    <property type="entry name" value="MED33A/B"/>
</dbReference>
<protein>
    <submittedName>
        <fullName evidence="1">Uncharacterized protein</fullName>
    </submittedName>
</protein>
<reference evidence="1" key="1">
    <citation type="journal article" date="2018" name="DNA Res.">
        <title>Multiple hybrid de novo genome assembly of finger millet, an orphan allotetraploid crop.</title>
        <authorList>
            <person name="Hatakeyama M."/>
            <person name="Aluri S."/>
            <person name="Balachadran M.T."/>
            <person name="Sivarajan S.R."/>
            <person name="Patrignani A."/>
            <person name="Gruter S."/>
            <person name="Poveda L."/>
            <person name="Shimizu-Inatsugi R."/>
            <person name="Baeten J."/>
            <person name="Francoijs K.J."/>
            <person name="Nataraja K.N."/>
            <person name="Reddy Y.A.N."/>
            <person name="Phadnis S."/>
            <person name="Ravikumar R.L."/>
            <person name="Schlapbach R."/>
            <person name="Sreeman S.M."/>
            <person name="Shimizu K.K."/>
        </authorList>
    </citation>
    <scope>NUCLEOTIDE SEQUENCE</scope>
</reference>
<organism evidence="1 2">
    <name type="scientific">Eleusine coracana subsp. coracana</name>
    <dbReference type="NCBI Taxonomy" id="191504"/>
    <lineage>
        <taxon>Eukaryota</taxon>
        <taxon>Viridiplantae</taxon>
        <taxon>Streptophyta</taxon>
        <taxon>Embryophyta</taxon>
        <taxon>Tracheophyta</taxon>
        <taxon>Spermatophyta</taxon>
        <taxon>Magnoliopsida</taxon>
        <taxon>Liliopsida</taxon>
        <taxon>Poales</taxon>
        <taxon>Poaceae</taxon>
        <taxon>PACMAD clade</taxon>
        <taxon>Chloridoideae</taxon>
        <taxon>Cynodonteae</taxon>
        <taxon>Eleusininae</taxon>
        <taxon>Eleusine</taxon>
    </lineage>
</organism>
<dbReference type="GO" id="GO:0016592">
    <property type="term" value="C:mediator complex"/>
    <property type="evidence" value="ECO:0007669"/>
    <property type="project" value="InterPro"/>
</dbReference>
<proteinExistence type="predicted"/>
<dbReference type="Proteomes" id="UP001054889">
    <property type="component" value="Unassembled WGS sequence"/>
</dbReference>
<accession>A0AAV5DJ34</accession>
<evidence type="ECO:0000313" key="2">
    <source>
        <dbReference type="Proteomes" id="UP001054889"/>
    </source>
</evidence>
<comment type="caution">
    <text evidence="1">The sequence shown here is derived from an EMBL/GenBank/DDBJ whole genome shotgun (WGS) entry which is preliminary data.</text>
</comment>
<sequence>MVPAGPPGDMEGRVMAAVKASEARGDPLLVRAVELARVVAGEGASIPNADLAGILVSNLCFAHNSPSLWKLVGQAMASRLVCPLHVLALLTTRVLPQRRAQPEAYRLYLELMKCNVTSSLFMEAGPNRDKITKSVDDALQLSKIYGFSGLDFGHAIIMFVLVVLTKLIDSILEDCGFPYGLSEGQENIYSIEGGRQPMDVDAKRVSSDKQNEHREQLRRKNTVMALDVLHMMVADRKIQSFLRLIFLNMYVRPEKFSSLSQRLSSIEAHKMALETVLPAGDKISDLLINIRRVCNADYQPNNKRLLGVLGNMRSSVPMLGQHTGAGRAACWIIFDIYVENAIDGKHLSGVSAIEVLKEMTKTLQVLNEASWQETFKALWISALRLAREPLEGPIPHLDARLCMLLALIPLSIAAILKEESDMFGAEGNKILPRRQGLISSLQDLIQYSGLLVPPSSVVNAANAAASKAAIFKANYKVGAGNSSMMGQTDSSTKAGPLIDALVATPASSVEELDKLYNISKNGSEDEKTAAAKIMCGASLVRGWNIQCSLVHFFVFFACGNSINLLKSTVLLVVEAQ</sequence>
<dbReference type="AlphaFoldDB" id="A0AAV5DJ34"/>
<keyword evidence="2" id="KW-1185">Reference proteome</keyword>
<dbReference type="PANTHER" id="PTHR33739:SF3">
    <property type="entry name" value="OS07G0681500 PROTEIN"/>
    <property type="match status" value="1"/>
</dbReference>
<gene>
    <name evidence="1" type="primary">ga28772</name>
    <name evidence="1" type="ORF">PR202_ga28772</name>
</gene>
<dbReference type="GO" id="GO:2000762">
    <property type="term" value="P:regulation of phenylpropanoid metabolic process"/>
    <property type="evidence" value="ECO:0007669"/>
    <property type="project" value="InterPro"/>
</dbReference>
<evidence type="ECO:0000313" key="1">
    <source>
        <dbReference type="EMBL" id="GJN10659.1"/>
    </source>
</evidence>